<evidence type="ECO:0000256" key="4">
    <source>
        <dbReference type="ARBA" id="ARBA00022833"/>
    </source>
</evidence>
<evidence type="ECO:0000256" key="3">
    <source>
        <dbReference type="ARBA" id="ARBA00022771"/>
    </source>
</evidence>
<evidence type="ECO:0000256" key="1">
    <source>
        <dbReference type="ARBA" id="ARBA00022723"/>
    </source>
</evidence>
<accession>A0A669DX98</accession>
<dbReference type="Ensembl" id="ENSONIT00000073037.1">
    <property type="protein sequence ID" value="ENSONIP00000065440.1"/>
    <property type="gene ID" value="ENSONIG00000038731.1"/>
</dbReference>
<feature type="compositionally biased region" description="Polar residues" evidence="6">
    <location>
        <begin position="1"/>
        <end position="11"/>
    </location>
</feature>
<feature type="domain" description="C2H2-type" evidence="7">
    <location>
        <begin position="403"/>
        <end position="430"/>
    </location>
</feature>
<proteinExistence type="predicted"/>
<keyword evidence="2" id="KW-0677">Repeat</keyword>
<keyword evidence="4" id="KW-0862">Zinc</keyword>
<feature type="domain" description="C2H2-type" evidence="7">
    <location>
        <begin position="319"/>
        <end position="346"/>
    </location>
</feature>
<dbReference type="SMART" id="SM00355">
    <property type="entry name" value="ZnF_C2H2"/>
    <property type="match status" value="6"/>
</dbReference>
<keyword evidence="1" id="KW-0479">Metal-binding</keyword>
<dbReference type="FunFam" id="3.30.160.60:FF:000624">
    <property type="entry name" value="zinc finger protein 697"/>
    <property type="match status" value="1"/>
</dbReference>
<evidence type="ECO:0000256" key="6">
    <source>
        <dbReference type="SAM" id="MobiDB-lite"/>
    </source>
</evidence>
<feature type="compositionally biased region" description="Acidic residues" evidence="6">
    <location>
        <begin position="97"/>
        <end position="113"/>
    </location>
</feature>
<sequence length="449" mass="51204">MAEEQAQTSNEEPVPLFLITSNTTQQNKRKKVAHKERAEEGESDEARINIGVAFQRWREIRELKGFKTDAEFATFLLDRTEEITCFPREDKGHGSTSEEETAKEDGCYDDSNDQDYVPPVHVRTGCLSAPKAITKQVTMHDAVDAEQTEQPPGAETIHVQRNKPYHLLGNQHKQKPENTCPADQSSQTPGASSRPPSYEQELTPSVSHHNVPKKINRNETNTDENPSEDHRPETQDHSTAPTGELPKWTLIQEKSEPKASPATVHMCGECGMDFPEKDKLEEHRETHWKPFACPDCGKRFKHNKSVKMHMRLHSGDLPYLCSECGKTCVTMEMLKKHKLTHTGEKNYHCDQCGRAFLQSYNLNLHLKTHTGERSFLCSICGKRYSRADTLKVHLRVHTGENPYACKICGKCFYYYQGYQAHVKIHDKKPKTSMRTLGRPKQQLIVVNKQ</sequence>
<feature type="region of interest" description="Disordered" evidence="6">
    <location>
        <begin position="87"/>
        <end position="113"/>
    </location>
</feature>
<dbReference type="PROSITE" id="PS50157">
    <property type="entry name" value="ZINC_FINGER_C2H2_2"/>
    <property type="match status" value="6"/>
</dbReference>
<evidence type="ECO:0000313" key="9">
    <source>
        <dbReference type="Proteomes" id="UP000005207"/>
    </source>
</evidence>
<dbReference type="PROSITE" id="PS00028">
    <property type="entry name" value="ZINC_FINGER_C2H2_1"/>
    <property type="match status" value="6"/>
</dbReference>
<dbReference type="GO" id="GO:0008270">
    <property type="term" value="F:zinc ion binding"/>
    <property type="evidence" value="ECO:0007669"/>
    <property type="project" value="UniProtKB-KW"/>
</dbReference>
<gene>
    <name evidence="8" type="primary">LOC102076881</name>
</gene>
<dbReference type="GO" id="GO:0000981">
    <property type="term" value="F:DNA-binding transcription factor activity, RNA polymerase II-specific"/>
    <property type="evidence" value="ECO:0007669"/>
    <property type="project" value="TreeGrafter"/>
</dbReference>
<reference evidence="9" key="1">
    <citation type="submission" date="2012-01" db="EMBL/GenBank/DDBJ databases">
        <title>The Genome Sequence of Oreochromis niloticus (Nile Tilapia).</title>
        <authorList>
            <consortium name="Broad Institute Genome Assembly Team"/>
            <consortium name="Broad Institute Sequencing Platform"/>
            <person name="Di Palma F."/>
            <person name="Johnson J."/>
            <person name="Lander E.S."/>
            <person name="Lindblad-Toh K."/>
        </authorList>
    </citation>
    <scope>NUCLEOTIDE SEQUENCE [LARGE SCALE GENOMIC DNA]</scope>
</reference>
<dbReference type="FunFam" id="3.30.160.60:FF:000925">
    <property type="entry name" value="Zinc finger protein 668"/>
    <property type="match status" value="1"/>
</dbReference>
<dbReference type="InterPro" id="IPR013087">
    <property type="entry name" value="Znf_C2H2_type"/>
</dbReference>
<dbReference type="GO" id="GO:0005634">
    <property type="term" value="C:nucleus"/>
    <property type="evidence" value="ECO:0007669"/>
    <property type="project" value="TreeGrafter"/>
</dbReference>
<feature type="region of interest" description="Disordered" evidence="6">
    <location>
        <begin position="169"/>
        <end position="247"/>
    </location>
</feature>
<feature type="domain" description="C2H2-type" evidence="7">
    <location>
        <begin position="375"/>
        <end position="402"/>
    </location>
</feature>
<dbReference type="Pfam" id="PF00096">
    <property type="entry name" value="zf-C2H2"/>
    <property type="match status" value="5"/>
</dbReference>
<dbReference type="FunFam" id="3.30.160.60:FF:002343">
    <property type="entry name" value="Zinc finger protein 33A"/>
    <property type="match status" value="2"/>
</dbReference>
<dbReference type="SUPFAM" id="SSF57667">
    <property type="entry name" value="beta-beta-alpha zinc fingers"/>
    <property type="match status" value="4"/>
</dbReference>
<feature type="compositionally biased region" description="Basic and acidic residues" evidence="6">
    <location>
        <begin position="227"/>
        <end position="236"/>
    </location>
</feature>
<dbReference type="PANTHER" id="PTHR24408">
    <property type="entry name" value="ZINC FINGER PROTEIN"/>
    <property type="match status" value="1"/>
</dbReference>
<name>A0A669DX98_ORENI</name>
<evidence type="ECO:0000256" key="5">
    <source>
        <dbReference type="PROSITE-ProRule" id="PRU00042"/>
    </source>
</evidence>
<feature type="region of interest" description="Disordered" evidence="6">
    <location>
        <begin position="1"/>
        <end position="44"/>
    </location>
</feature>
<keyword evidence="9" id="KW-1185">Reference proteome</keyword>
<protein>
    <submittedName>
        <fullName evidence="8">Zinc finger protein 184</fullName>
    </submittedName>
</protein>
<evidence type="ECO:0000256" key="2">
    <source>
        <dbReference type="ARBA" id="ARBA00022737"/>
    </source>
</evidence>
<dbReference type="FunFam" id="3.30.160.60:FF:002169">
    <property type="entry name" value="Zgc:174573"/>
    <property type="match status" value="1"/>
</dbReference>
<dbReference type="Proteomes" id="UP000005207">
    <property type="component" value="Linkage group LG6"/>
</dbReference>
<keyword evidence="3 5" id="KW-0863">Zinc-finger</keyword>
<reference evidence="8" key="2">
    <citation type="submission" date="2025-08" db="UniProtKB">
        <authorList>
            <consortium name="Ensembl"/>
        </authorList>
    </citation>
    <scope>IDENTIFICATION</scope>
</reference>
<dbReference type="Gene3D" id="3.30.160.60">
    <property type="entry name" value="Classic Zinc Finger"/>
    <property type="match status" value="5"/>
</dbReference>
<dbReference type="AlphaFoldDB" id="A0A669DX98"/>
<feature type="domain" description="C2H2-type" evidence="7">
    <location>
        <begin position="347"/>
        <end position="374"/>
    </location>
</feature>
<feature type="domain" description="C2H2-type" evidence="7">
    <location>
        <begin position="291"/>
        <end position="318"/>
    </location>
</feature>
<dbReference type="PANTHER" id="PTHR24408:SF58">
    <property type="entry name" value="TRANSCRIPTION FACTOR (TFIIIA), PUTATIVE (AFU_ORTHOLOGUE AFUA_1G05150)-RELATED"/>
    <property type="match status" value="1"/>
</dbReference>
<feature type="domain" description="C2H2-type" evidence="7">
    <location>
        <begin position="265"/>
        <end position="287"/>
    </location>
</feature>
<feature type="compositionally biased region" description="Basic and acidic residues" evidence="6">
    <location>
        <begin position="35"/>
        <end position="44"/>
    </location>
</feature>
<dbReference type="GO" id="GO:0043565">
    <property type="term" value="F:sequence-specific DNA binding"/>
    <property type="evidence" value="ECO:0007669"/>
    <property type="project" value="TreeGrafter"/>
</dbReference>
<reference evidence="8" key="3">
    <citation type="submission" date="2025-09" db="UniProtKB">
        <authorList>
            <consortium name="Ensembl"/>
        </authorList>
    </citation>
    <scope>IDENTIFICATION</scope>
</reference>
<feature type="compositionally biased region" description="Polar residues" evidence="6">
    <location>
        <begin position="181"/>
        <end position="208"/>
    </location>
</feature>
<evidence type="ECO:0000259" key="7">
    <source>
        <dbReference type="PROSITE" id="PS50157"/>
    </source>
</evidence>
<organism evidence="8 9">
    <name type="scientific">Oreochromis niloticus</name>
    <name type="common">Nile tilapia</name>
    <name type="synonym">Tilapia nilotica</name>
    <dbReference type="NCBI Taxonomy" id="8128"/>
    <lineage>
        <taxon>Eukaryota</taxon>
        <taxon>Metazoa</taxon>
        <taxon>Chordata</taxon>
        <taxon>Craniata</taxon>
        <taxon>Vertebrata</taxon>
        <taxon>Euteleostomi</taxon>
        <taxon>Actinopterygii</taxon>
        <taxon>Neopterygii</taxon>
        <taxon>Teleostei</taxon>
        <taxon>Neoteleostei</taxon>
        <taxon>Acanthomorphata</taxon>
        <taxon>Ovalentaria</taxon>
        <taxon>Cichlomorphae</taxon>
        <taxon>Cichliformes</taxon>
        <taxon>Cichlidae</taxon>
        <taxon>African cichlids</taxon>
        <taxon>Pseudocrenilabrinae</taxon>
        <taxon>Oreochromini</taxon>
        <taxon>Oreochromis</taxon>
    </lineage>
</organism>
<dbReference type="GeneTree" id="ENSGT00940000154308"/>
<evidence type="ECO:0000313" key="8">
    <source>
        <dbReference type="Ensembl" id="ENSONIP00000065440.1"/>
    </source>
</evidence>
<dbReference type="InterPro" id="IPR036236">
    <property type="entry name" value="Znf_C2H2_sf"/>
</dbReference>